<dbReference type="InterPro" id="IPR000639">
    <property type="entry name" value="Epox_hydrolase-like"/>
</dbReference>
<feature type="domain" description="AB hydrolase-1" evidence="2">
    <location>
        <begin position="19"/>
        <end position="247"/>
    </location>
</feature>
<evidence type="ECO:0000259" key="2">
    <source>
        <dbReference type="Pfam" id="PF00561"/>
    </source>
</evidence>
<evidence type="ECO:0000313" key="3">
    <source>
        <dbReference type="EMBL" id="SDL01493.1"/>
    </source>
</evidence>
<dbReference type="SUPFAM" id="SSF53474">
    <property type="entry name" value="alpha/beta-Hydrolases"/>
    <property type="match status" value="1"/>
</dbReference>
<dbReference type="EMBL" id="FNGI01000001">
    <property type="protein sequence ID" value="SDL01493.1"/>
    <property type="molecule type" value="Genomic_DNA"/>
</dbReference>
<dbReference type="Proteomes" id="UP000198654">
    <property type="component" value="Unassembled WGS sequence"/>
</dbReference>
<reference evidence="3 4" key="1">
    <citation type="submission" date="2016-10" db="EMBL/GenBank/DDBJ databases">
        <authorList>
            <person name="de Groot N.N."/>
        </authorList>
    </citation>
    <scope>NUCLEOTIDE SEQUENCE [LARGE SCALE GENOMIC DNA]</scope>
    <source>
        <strain evidence="3 4">DSM 14789</strain>
    </source>
</reference>
<keyword evidence="4" id="KW-1185">Reference proteome</keyword>
<dbReference type="OrthoDB" id="9808398at2"/>
<dbReference type="AlphaFoldDB" id="A0A1G9GMH5"/>
<dbReference type="RefSeq" id="WP_089725606.1">
    <property type="nucleotide sequence ID" value="NZ_FNGI01000001.1"/>
</dbReference>
<dbReference type="PRINTS" id="PR00412">
    <property type="entry name" value="EPOXHYDRLASE"/>
</dbReference>
<evidence type="ECO:0000313" key="4">
    <source>
        <dbReference type="Proteomes" id="UP000198654"/>
    </source>
</evidence>
<evidence type="ECO:0000256" key="1">
    <source>
        <dbReference type="ARBA" id="ARBA00022801"/>
    </source>
</evidence>
<gene>
    <name evidence="3" type="ORF">SAMN05661010_00760</name>
</gene>
<proteinExistence type="predicted"/>
<sequence>MSQTVELHFQDNGPADGHPLVVLHGLFGSADNWRSHVRKWQGQHRVITVDLRNHGESPHAPSMNYADLANDVVTLLDRLGIERCDLLGHSMGGKVAISLARCFPERLTSLIVADIAPVAYAHDHDTIIAAMRRVEEGQPTSRKAADALLAERIETLAVRQFLATNLVRSDTDKVLHWRVGLDEIETDYAAIAAEPAGDSAYQGPTLVLRGGQSDYVSDAVLPRLREVLPKAEIVTLDAGHWLHAEAPEAFRQAVNEFLDRRS</sequence>
<dbReference type="STRING" id="119000.SAMN05661010_00760"/>
<dbReference type="PANTHER" id="PTHR46118">
    <property type="entry name" value="PROTEIN ABHD11"/>
    <property type="match status" value="1"/>
</dbReference>
<dbReference type="PRINTS" id="PR00111">
    <property type="entry name" value="ABHYDROLASE"/>
</dbReference>
<dbReference type="GO" id="GO:0016787">
    <property type="term" value="F:hydrolase activity"/>
    <property type="evidence" value="ECO:0007669"/>
    <property type="project" value="UniProtKB-KW"/>
</dbReference>
<dbReference type="PANTHER" id="PTHR46118:SF4">
    <property type="entry name" value="PROTEIN ABHD11"/>
    <property type="match status" value="1"/>
</dbReference>
<dbReference type="InterPro" id="IPR000073">
    <property type="entry name" value="AB_hydrolase_1"/>
</dbReference>
<organism evidence="3 4">
    <name type="scientific">Modicisalibacter muralis</name>
    <dbReference type="NCBI Taxonomy" id="119000"/>
    <lineage>
        <taxon>Bacteria</taxon>
        <taxon>Pseudomonadati</taxon>
        <taxon>Pseudomonadota</taxon>
        <taxon>Gammaproteobacteria</taxon>
        <taxon>Oceanospirillales</taxon>
        <taxon>Halomonadaceae</taxon>
        <taxon>Modicisalibacter</taxon>
    </lineage>
</organism>
<dbReference type="InterPro" id="IPR029058">
    <property type="entry name" value="AB_hydrolase_fold"/>
</dbReference>
<accession>A0A1G9GMH5</accession>
<dbReference type="Pfam" id="PF00561">
    <property type="entry name" value="Abhydrolase_1"/>
    <property type="match status" value="1"/>
</dbReference>
<keyword evidence="1" id="KW-0378">Hydrolase</keyword>
<name>A0A1G9GMH5_9GAMM</name>
<dbReference type="Gene3D" id="3.40.50.1820">
    <property type="entry name" value="alpha/beta hydrolase"/>
    <property type="match status" value="1"/>
</dbReference>
<protein>
    <submittedName>
        <fullName evidence="3">Esterase</fullName>
    </submittedName>
</protein>